<dbReference type="KEGG" id="bmx:BMS_1571"/>
<protein>
    <recommendedName>
        <fullName evidence="9">Sec-independent protein translocase protein TatA</fullName>
    </recommendedName>
</protein>
<dbReference type="PATRIC" id="fig|862908.3.peg.1496"/>
<dbReference type="HAMAP" id="MF_00236">
    <property type="entry name" value="TatA_E"/>
    <property type="match status" value="1"/>
</dbReference>
<evidence type="ECO:0000256" key="9">
    <source>
        <dbReference type="HAMAP-Rule" id="MF_00236"/>
    </source>
</evidence>
<dbReference type="OrthoDB" id="9810561at2"/>
<dbReference type="STRING" id="862908.BMS_1571"/>
<gene>
    <name evidence="9" type="primary">tatA</name>
    <name evidence="11" type="ordered locus">BMS_1571</name>
</gene>
<evidence type="ECO:0000256" key="2">
    <source>
        <dbReference type="ARBA" id="ARBA00022448"/>
    </source>
</evidence>
<accession>E1X0T5</accession>
<keyword evidence="6 9" id="KW-1133">Transmembrane helix</keyword>
<dbReference type="eggNOG" id="COG1826">
    <property type="taxonomic scope" value="Bacteria"/>
</dbReference>
<dbReference type="Pfam" id="PF02416">
    <property type="entry name" value="TatA_B_E"/>
    <property type="match status" value="1"/>
</dbReference>
<feature type="transmembrane region" description="Helical" evidence="9">
    <location>
        <begin position="6"/>
        <end position="22"/>
    </location>
</feature>
<dbReference type="RefSeq" id="WP_014244206.1">
    <property type="nucleotide sequence ID" value="NC_016620.1"/>
</dbReference>
<comment type="similarity">
    <text evidence="9">Belongs to the TatA/E family.</text>
</comment>
<dbReference type="AlphaFoldDB" id="E1X0T5"/>
<keyword evidence="7 9" id="KW-0811">Translocation</keyword>
<dbReference type="GO" id="GO:0043953">
    <property type="term" value="P:protein transport by the Tat complex"/>
    <property type="evidence" value="ECO:0007669"/>
    <property type="project" value="UniProtKB-UniRule"/>
</dbReference>
<comment type="function">
    <text evidence="9">Part of the twin-arginine translocation (Tat) system that transports large folded proteins containing a characteristic twin-arginine motif in their signal peptide across membranes. TatA could form the protein-conducting channel of the Tat system.</text>
</comment>
<dbReference type="HOGENOM" id="CLU_086034_1_5_7"/>
<dbReference type="GO" id="GO:0008320">
    <property type="term" value="F:protein transmembrane transporter activity"/>
    <property type="evidence" value="ECO:0007669"/>
    <property type="project" value="UniProtKB-UniRule"/>
</dbReference>
<dbReference type="InterPro" id="IPR006312">
    <property type="entry name" value="TatA/E"/>
</dbReference>
<keyword evidence="12" id="KW-1185">Reference proteome</keyword>
<dbReference type="InterPro" id="IPR003369">
    <property type="entry name" value="TatA/B/E"/>
</dbReference>
<evidence type="ECO:0000313" key="11">
    <source>
        <dbReference type="EMBL" id="CBW26423.1"/>
    </source>
</evidence>
<sequence length="88" mass="9425">MFGIGGAELLIIFVFALLFIGPKKLPELARGLGKGIREFQKAKDDLLDQVNAPAETKDNTQNLASSDAPSETITTSEDNKKSSDDSNA</sequence>
<proteinExistence type="inferred from homology"/>
<keyword evidence="9" id="KW-0997">Cell inner membrane</keyword>
<dbReference type="Gene3D" id="1.20.5.3310">
    <property type="match status" value="1"/>
</dbReference>
<feature type="compositionally biased region" description="Polar residues" evidence="10">
    <location>
        <begin position="59"/>
        <end position="76"/>
    </location>
</feature>
<dbReference type="PANTHER" id="PTHR42982:SF1">
    <property type="entry name" value="SEC-INDEPENDENT PROTEIN TRANSLOCASE PROTEIN TATA"/>
    <property type="match status" value="1"/>
</dbReference>
<dbReference type="GO" id="GO:0033281">
    <property type="term" value="C:TAT protein transport complex"/>
    <property type="evidence" value="ECO:0007669"/>
    <property type="project" value="UniProtKB-UniRule"/>
</dbReference>
<evidence type="ECO:0000256" key="1">
    <source>
        <dbReference type="ARBA" id="ARBA00004162"/>
    </source>
</evidence>
<feature type="compositionally biased region" description="Basic and acidic residues" evidence="10">
    <location>
        <begin position="77"/>
        <end position="88"/>
    </location>
</feature>
<evidence type="ECO:0000256" key="3">
    <source>
        <dbReference type="ARBA" id="ARBA00022475"/>
    </source>
</evidence>
<evidence type="ECO:0000256" key="7">
    <source>
        <dbReference type="ARBA" id="ARBA00023010"/>
    </source>
</evidence>
<reference evidence="12" key="1">
    <citation type="journal article" date="2013" name="ISME J.">
        <title>A small predatory core genome in the divergent marine Bacteriovorax marinus SJ and the terrestrial Bdellovibrio bacteriovorus.</title>
        <authorList>
            <person name="Crossman L.C."/>
            <person name="Chen H."/>
            <person name="Cerdeno-Tarraga A.M."/>
            <person name="Brooks K."/>
            <person name="Quail M.A."/>
            <person name="Pineiro S.A."/>
            <person name="Hobley L."/>
            <person name="Sockett R.E."/>
            <person name="Bentley S.D."/>
            <person name="Parkhill J."/>
            <person name="Williams H.N."/>
            <person name="Stine O.C."/>
        </authorList>
    </citation>
    <scope>NUCLEOTIDE SEQUENCE [LARGE SCALE GENOMIC DNA]</scope>
    <source>
        <strain evidence="12">ATCC BAA-682 / DSM 15412 / SJ</strain>
    </source>
</reference>
<dbReference type="PANTHER" id="PTHR42982">
    <property type="entry name" value="SEC-INDEPENDENT PROTEIN TRANSLOCASE PROTEIN TATA"/>
    <property type="match status" value="1"/>
</dbReference>
<evidence type="ECO:0000256" key="10">
    <source>
        <dbReference type="SAM" id="MobiDB-lite"/>
    </source>
</evidence>
<evidence type="ECO:0000313" key="12">
    <source>
        <dbReference type="Proteomes" id="UP000008963"/>
    </source>
</evidence>
<evidence type="ECO:0000256" key="5">
    <source>
        <dbReference type="ARBA" id="ARBA00022927"/>
    </source>
</evidence>
<dbReference type="Proteomes" id="UP000008963">
    <property type="component" value="Chromosome"/>
</dbReference>
<dbReference type="EMBL" id="FQ312005">
    <property type="protein sequence ID" value="CBW26423.1"/>
    <property type="molecule type" value="Genomic_DNA"/>
</dbReference>
<feature type="region of interest" description="Disordered" evidence="10">
    <location>
        <begin position="51"/>
        <end position="88"/>
    </location>
</feature>
<evidence type="ECO:0000256" key="8">
    <source>
        <dbReference type="ARBA" id="ARBA00023136"/>
    </source>
</evidence>
<dbReference type="PRINTS" id="PR01506">
    <property type="entry name" value="TATBPROTEIN"/>
</dbReference>
<organism evidence="11 12">
    <name type="scientific">Halobacteriovorax marinus (strain ATCC BAA-682 / DSM 15412 / SJ)</name>
    <name type="common">Bacteriovorax marinus</name>
    <dbReference type="NCBI Taxonomy" id="862908"/>
    <lineage>
        <taxon>Bacteria</taxon>
        <taxon>Pseudomonadati</taxon>
        <taxon>Bdellovibrionota</taxon>
        <taxon>Bacteriovoracia</taxon>
        <taxon>Bacteriovoracales</taxon>
        <taxon>Halobacteriovoraceae</taxon>
        <taxon>Halobacteriovorax</taxon>
    </lineage>
</organism>
<comment type="subunit">
    <text evidence="9">Forms a complex with TatC.</text>
</comment>
<keyword evidence="3 9" id="KW-1003">Cell membrane</keyword>
<evidence type="ECO:0000256" key="6">
    <source>
        <dbReference type="ARBA" id="ARBA00022989"/>
    </source>
</evidence>
<keyword evidence="2 9" id="KW-0813">Transport</keyword>
<comment type="subcellular location">
    <subcellularLocation>
        <location evidence="9">Cell inner membrane</location>
        <topology evidence="9">Single-pass membrane protein</topology>
    </subcellularLocation>
    <subcellularLocation>
        <location evidence="1">Cell membrane</location>
        <topology evidence="1">Single-pass membrane protein</topology>
    </subcellularLocation>
</comment>
<keyword evidence="8 9" id="KW-0472">Membrane</keyword>
<name>E1X0T5_HALMS</name>
<keyword evidence="5 9" id="KW-0653">Protein transport</keyword>
<keyword evidence="4 9" id="KW-0812">Transmembrane</keyword>
<evidence type="ECO:0000256" key="4">
    <source>
        <dbReference type="ARBA" id="ARBA00022692"/>
    </source>
</evidence>